<dbReference type="GO" id="GO:0003700">
    <property type="term" value="F:DNA-binding transcription factor activity"/>
    <property type="evidence" value="ECO:0007669"/>
    <property type="project" value="InterPro"/>
</dbReference>
<evidence type="ECO:0000256" key="3">
    <source>
        <dbReference type="ARBA" id="ARBA00023163"/>
    </source>
</evidence>
<dbReference type="SUPFAM" id="SSF46785">
    <property type="entry name" value="Winged helix' DNA-binding domain"/>
    <property type="match status" value="1"/>
</dbReference>
<dbReference type="InterPro" id="IPR023187">
    <property type="entry name" value="Tscrpt_reg_MarR-type_CS"/>
</dbReference>
<dbReference type="PANTHER" id="PTHR42756">
    <property type="entry name" value="TRANSCRIPTIONAL REGULATOR, MARR"/>
    <property type="match status" value="1"/>
</dbReference>
<dbReference type="Proteomes" id="UP000321555">
    <property type="component" value="Chromosome"/>
</dbReference>
<organism evidence="5 6">
    <name type="scientific">Cytobacillus dafuensis</name>
    <name type="common">Bacillus dafuensis</name>
    <dbReference type="NCBI Taxonomy" id="1742359"/>
    <lineage>
        <taxon>Bacteria</taxon>
        <taxon>Bacillati</taxon>
        <taxon>Bacillota</taxon>
        <taxon>Bacilli</taxon>
        <taxon>Bacillales</taxon>
        <taxon>Bacillaceae</taxon>
        <taxon>Cytobacillus</taxon>
    </lineage>
</organism>
<keyword evidence="6" id="KW-1185">Reference proteome</keyword>
<dbReference type="Pfam" id="PF12802">
    <property type="entry name" value="MarR_2"/>
    <property type="match status" value="1"/>
</dbReference>
<dbReference type="InterPro" id="IPR036388">
    <property type="entry name" value="WH-like_DNA-bd_sf"/>
</dbReference>
<proteinExistence type="predicted"/>
<accession>A0A5B8Z8R7</accession>
<protein>
    <submittedName>
        <fullName evidence="5">MarR family transcriptional regulator</fullName>
    </submittedName>
</protein>
<dbReference type="KEGG" id="bda:FSZ17_19530"/>
<dbReference type="PROSITE" id="PS01117">
    <property type="entry name" value="HTH_MARR_1"/>
    <property type="match status" value="1"/>
</dbReference>
<dbReference type="Gene3D" id="1.10.10.10">
    <property type="entry name" value="Winged helix-like DNA-binding domain superfamily/Winged helix DNA-binding domain"/>
    <property type="match status" value="1"/>
</dbReference>
<feature type="domain" description="HTH marR-type" evidence="4">
    <location>
        <begin position="11"/>
        <end position="146"/>
    </location>
</feature>
<keyword evidence="1" id="KW-0805">Transcription regulation</keyword>
<keyword evidence="2" id="KW-0238">DNA-binding</keyword>
<dbReference type="PROSITE" id="PS50995">
    <property type="entry name" value="HTH_MARR_2"/>
    <property type="match status" value="1"/>
</dbReference>
<dbReference type="GO" id="GO:0003677">
    <property type="term" value="F:DNA binding"/>
    <property type="evidence" value="ECO:0007669"/>
    <property type="project" value="UniProtKB-KW"/>
</dbReference>
<evidence type="ECO:0000256" key="2">
    <source>
        <dbReference type="ARBA" id="ARBA00023125"/>
    </source>
</evidence>
<evidence type="ECO:0000256" key="1">
    <source>
        <dbReference type="ARBA" id="ARBA00023015"/>
    </source>
</evidence>
<gene>
    <name evidence="5" type="ORF">FSZ17_19530</name>
</gene>
<keyword evidence="3" id="KW-0804">Transcription</keyword>
<dbReference type="InterPro" id="IPR036390">
    <property type="entry name" value="WH_DNA-bd_sf"/>
</dbReference>
<dbReference type="STRING" id="1742359.GCA_001439625_03432"/>
<dbReference type="OrthoDB" id="2352979at2"/>
<dbReference type="EMBL" id="CP042593">
    <property type="protein sequence ID" value="QED49271.1"/>
    <property type="molecule type" value="Genomic_DNA"/>
</dbReference>
<dbReference type="SMART" id="SM00347">
    <property type="entry name" value="HTH_MARR"/>
    <property type="match status" value="1"/>
</dbReference>
<evidence type="ECO:0000259" key="4">
    <source>
        <dbReference type="PROSITE" id="PS50995"/>
    </source>
</evidence>
<sequence length="161" mass="18600">MEYENQAFLRSSELFRTLWRVNLSMRRIVQKSAADNNLSVPQYAVLMTLTPRKEMTQKQLGTVMQFPKSTLSQAVEGLVQAGLIIRHPVKENRREMQLIISEKGKTLYETIKRKEGSIHHAFESAIDTLSVKQYEELLCSLRQIASFLEDESEENGEDKHD</sequence>
<name>A0A5B8Z8R7_CYTDA</name>
<evidence type="ECO:0000313" key="6">
    <source>
        <dbReference type="Proteomes" id="UP000321555"/>
    </source>
</evidence>
<reference evidence="6" key="1">
    <citation type="submission" date="2019-08" db="EMBL/GenBank/DDBJ databases">
        <authorList>
            <person name="Zheng X."/>
        </authorList>
    </citation>
    <scope>NUCLEOTIDE SEQUENCE [LARGE SCALE GENOMIC DNA]</scope>
    <source>
        <strain evidence="6">FJAT-25496</strain>
    </source>
</reference>
<dbReference type="RefSeq" id="WP_057773461.1">
    <property type="nucleotide sequence ID" value="NZ_CP042593.1"/>
</dbReference>
<dbReference type="PANTHER" id="PTHR42756:SF1">
    <property type="entry name" value="TRANSCRIPTIONAL REPRESSOR OF EMRAB OPERON"/>
    <property type="match status" value="1"/>
</dbReference>
<evidence type="ECO:0000313" key="5">
    <source>
        <dbReference type="EMBL" id="QED49271.1"/>
    </source>
</evidence>
<dbReference type="InterPro" id="IPR000835">
    <property type="entry name" value="HTH_MarR-typ"/>
</dbReference>
<dbReference type="AlphaFoldDB" id="A0A5B8Z8R7"/>